<gene>
    <name evidence="1" type="ORF">BJ508DRAFT_349812</name>
</gene>
<sequence>MKEPTNRTRQTIYHSTYPPVRDSTDLSSFELEKARKVCKHNKTKLHDLLPKLTSIIRQFYITAREENKHYMNKFHDTQKETKKDQVVIVTQHEAHMLAPPHECQDESEHPNDRNFLDHGRNRTRHLEVKERSRRNTSILEENSTRVYYVTTTVSAYFKQIRSQGFQTFSYCTVTPAALRAALSY</sequence>
<keyword evidence="2" id="KW-1185">Reference proteome</keyword>
<proteinExistence type="predicted"/>
<accession>A0A3N4HYH2</accession>
<dbReference type="Proteomes" id="UP000275078">
    <property type="component" value="Unassembled WGS sequence"/>
</dbReference>
<evidence type="ECO:0000313" key="1">
    <source>
        <dbReference type="EMBL" id="RPA78146.1"/>
    </source>
</evidence>
<dbReference type="EMBL" id="ML119715">
    <property type="protein sequence ID" value="RPA78146.1"/>
    <property type="molecule type" value="Genomic_DNA"/>
</dbReference>
<protein>
    <submittedName>
        <fullName evidence="1">Uncharacterized protein</fullName>
    </submittedName>
</protein>
<dbReference type="AlphaFoldDB" id="A0A3N4HYH2"/>
<organism evidence="1 2">
    <name type="scientific">Ascobolus immersus RN42</name>
    <dbReference type="NCBI Taxonomy" id="1160509"/>
    <lineage>
        <taxon>Eukaryota</taxon>
        <taxon>Fungi</taxon>
        <taxon>Dikarya</taxon>
        <taxon>Ascomycota</taxon>
        <taxon>Pezizomycotina</taxon>
        <taxon>Pezizomycetes</taxon>
        <taxon>Pezizales</taxon>
        <taxon>Ascobolaceae</taxon>
        <taxon>Ascobolus</taxon>
    </lineage>
</organism>
<name>A0A3N4HYH2_ASCIM</name>
<evidence type="ECO:0000313" key="2">
    <source>
        <dbReference type="Proteomes" id="UP000275078"/>
    </source>
</evidence>
<reference evidence="1 2" key="1">
    <citation type="journal article" date="2018" name="Nat. Ecol. Evol.">
        <title>Pezizomycetes genomes reveal the molecular basis of ectomycorrhizal truffle lifestyle.</title>
        <authorList>
            <person name="Murat C."/>
            <person name="Payen T."/>
            <person name="Noel B."/>
            <person name="Kuo A."/>
            <person name="Morin E."/>
            <person name="Chen J."/>
            <person name="Kohler A."/>
            <person name="Krizsan K."/>
            <person name="Balestrini R."/>
            <person name="Da Silva C."/>
            <person name="Montanini B."/>
            <person name="Hainaut M."/>
            <person name="Levati E."/>
            <person name="Barry K.W."/>
            <person name="Belfiori B."/>
            <person name="Cichocki N."/>
            <person name="Clum A."/>
            <person name="Dockter R.B."/>
            <person name="Fauchery L."/>
            <person name="Guy J."/>
            <person name="Iotti M."/>
            <person name="Le Tacon F."/>
            <person name="Lindquist E.A."/>
            <person name="Lipzen A."/>
            <person name="Malagnac F."/>
            <person name="Mello A."/>
            <person name="Molinier V."/>
            <person name="Miyauchi S."/>
            <person name="Poulain J."/>
            <person name="Riccioni C."/>
            <person name="Rubini A."/>
            <person name="Sitrit Y."/>
            <person name="Splivallo R."/>
            <person name="Traeger S."/>
            <person name="Wang M."/>
            <person name="Zifcakova L."/>
            <person name="Wipf D."/>
            <person name="Zambonelli A."/>
            <person name="Paolocci F."/>
            <person name="Nowrousian M."/>
            <person name="Ottonello S."/>
            <person name="Baldrian P."/>
            <person name="Spatafora J.W."/>
            <person name="Henrissat B."/>
            <person name="Nagy L.G."/>
            <person name="Aury J.M."/>
            <person name="Wincker P."/>
            <person name="Grigoriev I.V."/>
            <person name="Bonfante P."/>
            <person name="Martin F.M."/>
        </authorList>
    </citation>
    <scope>NUCLEOTIDE SEQUENCE [LARGE SCALE GENOMIC DNA]</scope>
    <source>
        <strain evidence="1 2">RN42</strain>
    </source>
</reference>